<organism evidence="2 3">
    <name type="scientific">Chelydra serpentina</name>
    <name type="common">Snapping turtle</name>
    <name type="synonym">Testudo serpentina</name>
    <dbReference type="NCBI Taxonomy" id="8475"/>
    <lineage>
        <taxon>Eukaryota</taxon>
        <taxon>Metazoa</taxon>
        <taxon>Chordata</taxon>
        <taxon>Craniata</taxon>
        <taxon>Vertebrata</taxon>
        <taxon>Euteleostomi</taxon>
        <taxon>Archelosauria</taxon>
        <taxon>Testudinata</taxon>
        <taxon>Testudines</taxon>
        <taxon>Cryptodira</taxon>
        <taxon>Durocryptodira</taxon>
        <taxon>Americhelydia</taxon>
        <taxon>Chelydroidea</taxon>
        <taxon>Chelydridae</taxon>
        <taxon>Chelydra</taxon>
    </lineage>
</organism>
<dbReference type="Proteomes" id="UP000765507">
    <property type="component" value="Unassembled WGS sequence"/>
</dbReference>
<dbReference type="InterPro" id="IPR012337">
    <property type="entry name" value="RNaseH-like_sf"/>
</dbReference>
<dbReference type="SUPFAM" id="SSF53098">
    <property type="entry name" value="Ribonuclease H-like"/>
    <property type="match status" value="1"/>
</dbReference>
<name>A0A8T1TGY7_CHESE</name>
<dbReference type="GO" id="GO:0003676">
    <property type="term" value="F:nucleic acid binding"/>
    <property type="evidence" value="ECO:0007669"/>
    <property type="project" value="InterPro"/>
</dbReference>
<accession>A0A8T1TGY7</accession>
<proteinExistence type="predicted"/>
<reference evidence="2 3" key="1">
    <citation type="journal article" date="2020" name="G3 (Bethesda)">
        <title>Draft Genome of the Common Snapping Turtle, Chelydra serpentina, a Model for Phenotypic Plasticity in Reptiles.</title>
        <authorList>
            <person name="Das D."/>
            <person name="Singh S.K."/>
            <person name="Bierstedt J."/>
            <person name="Erickson A."/>
            <person name="Galli G.L.J."/>
            <person name="Crossley D.A. 2nd"/>
            <person name="Rhen T."/>
        </authorList>
    </citation>
    <scope>NUCLEOTIDE SEQUENCE [LARGE SCALE GENOMIC DNA]</scope>
    <source>
        <strain evidence="2">KW</strain>
    </source>
</reference>
<feature type="non-terminal residue" evidence="2">
    <location>
        <position position="1"/>
    </location>
</feature>
<dbReference type="EMBL" id="JAHGAV010000005">
    <property type="protein sequence ID" value="KAG6940337.1"/>
    <property type="molecule type" value="Genomic_DNA"/>
</dbReference>
<keyword evidence="3" id="KW-1185">Reference proteome</keyword>
<sequence>GSSYHQQGKLCTVYAVLQATIGRVLQGTVILHSVQTAEIMAVVVALDAAYLKSDIICSDSDWVIRALLNWMTVWIARDMTSADKLVAHAKYLVPAWRLAEARTDLLI</sequence>
<dbReference type="Pfam" id="PF00075">
    <property type="entry name" value="RNase_H"/>
    <property type="match status" value="1"/>
</dbReference>
<dbReference type="GO" id="GO:0004523">
    <property type="term" value="F:RNA-DNA hybrid ribonuclease activity"/>
    <property type="evidence" value="ECO:0007669"/>
    <property type="project" value="InterPro"/>
</dbReference>
<dbReference type="AlphaFoldDB" id="A0A8T1TGY7"/>
<dbReference type="Gene3D" id="3.30.420.10">
    <property type="entry name" value="Ribonuclease H-like superfamily/Ribonuclease H"/>
    <property type="match status" value="1"/>
</dbReference>
<feature type="domain" description="RNase H type-1" evidence="1">
    <location>
        <begin position="1"/>
        <end position="83"/>
    </location>
</feature>
<evidence type="ECO:0000259" key="1">
    <source>
        <dbReference type="Pfam" id="PF00075"/>
    </source>
</evidence>
<evidence type="ECO:0000313" key="3">
    <source>
        <dbReference type="Proteomes" id="UP000765507"/>
    </source>
</evidence>
<dbReference type="InterPro" id="IPR036397">
    <property type="entry name" value="RNaseH_sf"/>
</dbReference>
<comment type="caution">
    <text evidence="2">The sequence shown here is derived from an EMBL/GenBank/DDBJ whole genome shotgun (WGS) entry which is preliminary data.</text>
</comment>
<gene>
    <name evidence="2" type="ORF">G0U57_017476</name>
</gene>
<protein>
    <recommendedName>
        <fullName evidence="1">RNase H type-1 domain-containing protein</fullName>
    </recommendedName>
</protein>
<dbReference type="InterPro" id="IPR002156">
    <property type="entry name" value="RNaseH_domain"/>
</dbReference>
<evidence type="ECO:0000313" key="2">
    <source>
        <dbReference type="EMBL" id="KAG6940337.1"/>
    </source>
</evidence>